<dbReference type="Pfam" id="PF13927">
    <property type="entry name" value="Ig_3"/>
    <property type="match status" value="1"/>
</dbReference>
<proteinExistence type="predicted"/>
<evidence type="ECO:0000259" key="5">
    <source>
        <dbReference type="PROSITE" id="PS50835"/>
    </source>
</evidence>
<dbReference type="InterPro" id="IPR007110">
    <property type="entry name" value="Ig-like_dom"/>
</dbReference>
<evidence type="ECO:0000313" key="7">
    <source>
        <dbReference type="Proteomes" id="UP001634394"/>
    </source>
</evidence>
<evidence type="ECO:0000256" key="1">
    <source>
        <dbReference type="ARBA" id="ARBA00022729"/>
    </source>
</evidence>
<feature type="domain" description="Ig-like" evidence="5">
    <location>
        <begin position="2"/>
        <end position="81"/>
    </location>
</feature>
<dbReference type="SMART" id="SM00408">
    <property type="entry name" value="IGc2"/>
    <property type="match status" value="2"/>
</dbReference>
<dbReference type="AlphaFoldDB" id="A0ABD3VH79"/>
<evidence type="ECO:0000256" key="3">
    <source>
        <dbReference type="ARBA" id="ARBA00023180"/>
    </source>
</evidence>
<gene>
    <name evidence="6" type="ORF">ACJMK2_007037</name>
</gene>
<reference evidence="6 7" key="1">
    <citation type="submission" date="2024-11" db="EMBL/GenBank/DDBJ databases">
        <title>Chromosome-level genome assembly of the freshwater bivalve Anodonta woodiana.</title>
        <authorList>
            <person name="Chen X."/>
        </authorList>
    </citation>
    <scope>NUCLEOTIDE SEQUENCE [LARGE SCALE GENOMIC DNA]</scope>
    <source>
        <strain evidence="6">MN2024</strain>
        <tissue evidence="6">Gills</tissue>
    </source>
</reference>
<sequence>SPTVSSITELSPPGVVGGNSMLNCTTVSSSIPANHNLAMLSEWKRNGLNIALGLKYSVIGTILAINNLIRANNGDRFTCVAYEDPRMKSDESGEFLLNVLYGPDNVQITPTADLTVQEERPVNITCSAECNPVCKMYRWQNGIENTLIGSKQSLVMTKVRREQAGFYICNVTNGVTFWSATAQKKLSVYFAPDMSVKVTPSIIEANSEVHIECSVHGEPSHYNVYDWIHKLGNITVRHITGILVNQSTLEIRIPSITIADMGTYICLVDNGITGQNGGIVQSVEAHVNIIGLPNITQVLYFNSNNRFIIKAYICIFSTSVSS</sequence>
<comment type="caution">
    <text evidence="6">The sequence shown here is derived from an EMBL/GenBank/DDBJ whole genome shotgun (WGS) entry which is preliminary data.</text>
</comment>
<dbReference type="EMBL" id="JBJQND010000011">
    <property type="protein sequence ID" value="KAL3860942.1"/>
    <property type="molecule type" value="Genomic_DNA"/>
</dbReference>
<feature type="domain" description="Ig-like" evidence="5">
    <location>
        <begin position="192"/>
        <end position="286"/>
    </location>
</feature>
<keyword evidence="2" id="KW-1015">Disulfide bond</keyword>
<dbReference type="InterPro" id="IPR013783">
    <property type="entry name" value="Ig-like_fold"/>
</dbReference>
<dbReference type="PROSITE" id="PS50835">
    <property type="entry name" value="IG_LIKE"/>
    <property type="match status" value="3"/>
</dbReference>
<dbReference type="PANTHER" id="PTHR44337:SF20">
    <property type="entry name" value="CARCINOEMBRYONIC ANTIGEN-RELATED CELL ADHESION MOLECULE 5-RELATED"/>
    <property type="match status" value="1"/>
</dbReference>
<keyword evidence="7" id="KW-1185">Reference proteome</keyword>
<accession>A0ABD3VH79</accession>
<evidence type="ECO:0000313" key="6">
    <source>
        <dbReference type="EMBL" id="KAL3860942.1"/>
    </source>
</evidence>
<dbReference type="SMART" id="SM00409">
    <property type="entry name" value="IG"/>
    <property type="match status" value="3"/>
</dbReference>
<organism evidence="6 7">
    <name type="scientific">Sinanodonta woodiana</name>
    <name type="common">Chinese pond mussel</name>
    <name type="synonym">Anodonta woodiana</name>
    <dbReference type="NCBI Taxonomy" id="1069815"/>
    <lineage>
        <taxon>Eukaryota</taxon>
        <taxon>Metazoa</taxon>
        <taxon>Spiralia</taxon>
        <taxon>Lophotrochozoa</taxon>
        <taxon>Mollusca</taxon>
        <taxon>Bivalvia</taxon>
        <taxon>Autobranchia</taxon>
        <taxon>Heteroconchia</taxon>
        <taxon>Palaeoheterodonta</taxon>
        <taxon>Unionida</taxon>
        <taxon>Unionoidea</taxon>
        <taxon>Unionidae</taxon>
        <taxon>Unioninae</taxon>
        <taxon>Sinanodonta</taxon>
    </lineage>
</organism>
<evidence type="ECO:0000256" key="2">
    <source>
        <dbReference type="ARBA" id="ARBA00023157"/>
    </source>
</evidence>
<dbReference type="Gene3D" id="2.60.40.10">
    <property type="entry name" value="Immunoglobulins"/>
    <property type="match status" value="2"/>
</dbReference>
<dbReference type="InterPro" id="IPR003598">
    <property type="entry name" value="Ig_sub2"/>
</dbReference>
<dbReference type="Proteomes" id="UP001634394">
    <property type="component" value="Unassembled WGS sequence"/>
</dbReference>
<keyword evidence="3" id="KW-0325">Glycoprotein</keyword>
<dbReference type="SUPFAM" id="SSF48726">
    <property type="entry name" value="Immunoglobulin"/>
    <property type="match status" value="2"/>
</dbReference>
<protein>
    <recommendedName>
        <fullName evidence="5">Ig-like domain-containing protein</fullName>
    </recommendedName>
</protein>
<keyword evidence="1" id="KW-0732">Signal</keyword>
<dbReference type="CDD" id="cd00096">
    <property type="entry name" value="Ig"/>
    <property type="match status" value="1"/>
</dbReference>
<dbReference type="Pfam" id="PF13895">
    <property type="entry name" value="Ig_2"/>
    <property type="match status" value="1"/>
</dbReference>
<evidence type="ECO:0000256" key="4">
    <source>
        <dbReference type="ARBA" id="ARBA00023319"/>
    </source>
</evidence>
<dbReference type="InterPro" id="IPR036179">
    <property type="entry name" value="Ig-like_dom_sf"/>
</dbReference>
<feature type="non-terminal residue" evidence="6">
    <location>
        <position position="1"/>
    </location>
</feature>
<dbReference type="PANTHER" id="PTHR44337">
    <property type="entry name" value="CARCINOEMBRYONIC ANTIGEN-RELATED CELL ADHESION MOLECULE 8"/>
    <property type="match status" value="1"/>
</dbReference>
<keyword evidence="4" id="KW-0393">Immunoglobulin domain</keyword>
<dbReference type="InterPro" id="IPR003599">
    <property type="entry name" value="Ig_sub"/>
</dbReference>
<name>A0ABD3VH79_SINWO</name>
<dbReference type="InterPro" id="IPR052598">
    <property type="entry name" value="IgSF_CEA-related"/>
</dbReference>
<feature type="domain" description="Ig-like" evidence="5">
    <location>
        <begin position="103"/>
        <end position="187"/>
    </location>
</feature>